<keyword evidence="2" id="KW-1185">Reference proteome</keyword>
<comment type="caution">
    <text evidence="1">The sequence shown here is derived from an EMBL/GenBank/DDBJ whole genome shotgun (WGS) entry which is preliminary data.</text>
</comment>
<dbReference type="Proteomes" id="UP000489600">
    <property type="component" value="Unassembled WGS sequence"/>
</dbReference>
<dbReference type="EMBL" id="CABITT030000007">
    <property type="protein sequence ID" value="VVB12204.1"/>
    <property type="molecule type" value="Genomic_DNA"/>
</dbReference>
<protein>
    <submittedName>
        <fullName evidence="1">Uncharacterized protein</fullName>
    </submittedName>
</protein>
<proteinExistence type="predicted"/>
<organism evidence="1 2">
    <name type="scientific">Arabis nemorensis</name>
    <dbReference type="NCBI Taxonomy" id="586526"/>
    <lineage>
        <taxon>Eukaryota</taxon>
        <taxon>Viridiplantae</taxon>
        <taxon>Streptophyta</taxon>
        <taxon>Embryophyta</taxon>
        <taxon>Tracheophyta</taxon>
        <taxon>Spermatophyta</taxon>
        <taxon>Magnoliopsida</taxon>
        <taxon>eudicotyledons</taxon>
        <taxon>Gunneridae</taxon>
        <taxon>Pentapetalae</taxon>
        <taxon>rosids</taxon>
        <taxon>malvids</taxon>
        <taxon>Brassicales</taxon>
        <taxon>Brassicaceae</taxon>
        <taxon>Arabideae</taxon>
        <taxon>Arabis</taxon>
    </lineage>
</organism>
<accession>A0A565CF14</accession>
<dbReference type="AlphaFoldDB" id="A0A565CF14"/>
<sequence length="147" mass="16376">MVLSIMEEFNESDLSQKEKNCDSNLSEMEEICENDLSKMDRSIIKKIIFLPVKALMNSVTYNTIAEVKLGPKPIVNHLNKAHIASVGIASPEQYTDTLDLLVVARLGKLELARDFGEALGSSNHNFGTSNLLTVRILQKLSITVERE</sequence>
<name>A0A565CF14_9BRAS</name>
<evidence type="ECO:0000313" key="2">
    <source>
        <dbReference type="Proteomes" id="UP000489600"/>
    </source>
</evidence>
<reference evidence="1" key="1">
    <citation type="submission" date="2019-07" db="EMBL/GenBank/DDBJ databases">
        <authorList>
            <person name="Dittberner H."/>
        </authorList>
    </citation>
    <scope>NUCLEOTIDE SEQUENCE [LARGE SCALE GENOMIC DNA]</scope>
</reference>
<evidence type="ECO:0000313" key="1">
    <source>
        <dbReference type="EMBL" id="VVB12204.1"/>
    </source>
</evidence>
<gene>
    <name evidence="1" type="ORF">ANE_LOCUS22648</name>
</gene>